<dbReference type="GO" id="GO:0003720">
    <property type="term" value="F:telomerase activity"/>
    <property type="evidence" value="ECO:0007669"/>
    <property type="project" value="TreeGrafter"/>
</dbReference>
<dbReference type="GO" id="GO:0070034">
    <property type="term" value="F:telomerase RNA binding"/>
    <property type="evidence" value="ECO:0007669"/>
    <property type="project" value="TreeGrafter"/>
</dbReference>
<dbReference type="WBParaSite" id="maker-unitig_28037-snap-gene-0.2-mRNA-1">
    <property type="protein sequence ID" value="maker-unitig_28037-snap-gene-0.2-mRNA-1"/>
    <property type="gene ID" value="maker-unitig_28037-snap-gene-0.2"/>
</dbReference>
<proteinExistence type="predicted"/>
<protein>
    <submittedName>
        <fullName evidence="3">WD_REPEATS_REGION domain-containing protein</fullName>
    </submittedName>
</protein>
<dbReference type="Gene3D" id="1.25.40.370">
    <property type="match status" value="1"/>
</dbReference>
<evidence type="ECO:0000313" key="2">
    <source>
        <dbReference type="Proteomes" id="UP000095280"/>
    </source>
</evidence>
<feature type="repeat" description="WD" evidence="1">
    <location>
        <begin position="585"/>
        <end position="618"/>
    </location>
</feature>
<dbReference type="PANTHER" id="PTHR44791:SF1">
    <property type="entry name" value="TELOMERASE PROTEIN COMPONENT 1"/>
    <property type="match status" value="1"/>
</dbReference>
<dbReference type="Pfam" id="PF00400">
    <property type="entry name" value="WD40"/>
    <property type="match status" value="1"/>
</dbReference>
<dbReference type="GO" id="GO:0000722">
    <property type="term" value="P:telomere maintenance via recombination"/>
    <property type="evidence" value="ECO:0007669"/>
    <property type="project" value="TreeGrafter"/>
</dbReference>
<dbReference type="SUPFAM" id="SSF50978">
    <property type="entry name" value="WD40 repeat-like"/>
    <property type="match status" value="1"/>
</dbReference>
<dbReference type="PROSITE" id="PS50294">
    <property type="entry name" value="WD_REPEATS_REGION"/>
    <property type="match status" value="1"/>
</dbReference>
<sequence length="670" mass="72379">MVQHSGCVVHSYSGRWGLVLDGRPLLTGLEDLGGRLRASVTALTRTTMMTKTAAASTAAFVDEAEHTEGLQAGFLQRQQADFVGRETQVKALKKLLAPFARAWWPVVGQPGCGKTAFMAHAVRAACQPVWSIAHFVGASPGSNFIHPTLQRICHELARRFGWVTCRPSAASTVGKRGKFTIFIDGFELMEDINEAKSFSWLPCLCPSLGVLDVLDRSEIMQQMLAKFSKSLDEAAFNNQMRPDHRKKQSGLPAYLRLVCDEIRLLGLHESLSEQLKQLPQTLPQLVSFVLARLETQCGNWSRLPPACLLLLARDGLSESELRLALSVFGLLKSRQQLGSSNRELDDSAEQQQAVEPGMLVPQLNVAQLVAGLGALLGNGGVENAALADSAARARTPAALSGSATTWPGPPPLPRVLLPSGERSLKYGLLESLLTNLDFLKAKCTQGNPRDLLENYLGPIPMAAMLRERKKMEASQRFQDYKQFAFDCVPGADLPAGAELLRRLGRLPGRRIRPVRRRAARGRAARAIVWRNKDDLQPANGGNIACQLTLDGFSSTPTCLAADSVGALAVGTIDGDVRHRREIKSLSGHSAEVTAVCFVGAGAGRLATASKDGFVNLWDSGAGVRLANLKGHGHRPGGPIERGDLFASAGLDGFVLLRNAATGELSYHFRT</sequence>
<reference evidence="3" key="1">
    <citation type="submission" date="2016-11" db="UniProtKB">
        <authorList>
            <consortium name="WormBaseParasite"/>
        </authorList>
    </citation>
    <scope>IDENTIFICATION</scope>
</reference>
<accession>A0A1I8FBD1</accession>
<dbReference type="InterPro" id="IPR052652">
    <property type="entry name" value="Telomerase_Complex_Comp"/>
</dbReference>
<evidence type="ECO:0000256" key="1">
    <source>
        <dbReference type="PROSITE-ProRule" id="PRU00221"/>
    </source>
</evidence>
<organism evidence="2 3">
    <name type="scientific">Macrostomum lignano</name>
    <dbReference type="NCBI Taxonomy" id="282301"/>
    <lineage>
        <taxon>Eukaryota</taxon>
        <taxon>Metazoa</taxon>
        <taxon>Spiralia</taxon>
        <taxon>Lophotrochozoa</taxon>
        <taxon>Platyhelminthes</taxon>
        <taxon>Rhabditophora</taxon>
        <taxon>Macrostomorpha</taxon>
        <taxon>Macrostomida</taxon>
        <taxon>Macrostomidae</taxon>
        <taxon>Macrostomum</taxon>
    </lineage>
</organism>
<dbReference type="Gene3D" id="3.40.50.300">
    <property type="entry name" value="P-loop containing nucleotide triphosphate hydrolases"/>
    <property type="match status" value="1"/>
</dbReference>
<dbReference type="SMART" id="SM00320">
    <property type="entry name" value="WD40"/>
    <property type="match status" value="1"/>
</dbReference>
<dbReference type="InterPro" id="IPR036322">
    <property type="entry name" value="WD40_repeat_dom_sf"/>
</dbReference>
<dbReference type="AlphaFoldDB" id="A0A1I8FBD1"/>
<dbReference type="InterPro" id="IPR027417">
    <property type="entry name" value="P-loop_NTPase"/>
</dbReference>
<dbReference type="SUPFAM" id="SSF52540">
    <property type="entry name" value="P-loop containing nucleoside triphosphate hydrolases"/>
    <property type="match status" value="1"/>
</dbReference>
<name>A0A1I8FBD1_9PLAT</name>
<dbReference type="InterPro" id="IPR001680">
    <property type="entry name" value="WD40_rpt"/>
</dbReference>
<evidence type="ECO:0000313" key="3">
    <source>
        <dbReference type="WBParaSite" id="maker-unitig_28037-snap-gene-0.2-mRNA-1"/>
    </source>
</evidence>
<dbReference type="GO" id="GO:0005697">
    <property type="term" value="C:telomerase holoenzyme complex"/>
    <property type="evidence" value="ECO:0007669"/>
    <property type="project" value="TreeGrafter"/>
</dbReference>
<dbReference type="PROSITE" id="PS50082">
    <property type="entry name" value="WD_REPEATS_2"/>
    <property type="match status" value="1"/>
</dbReference>
<dbReference type="Proteomes" id="UP000095280">
    <property type="component" value="Unplaced"/>
</dbReference>
<dbReference type="Gene3D" id="2.130.10.10">
    <property type="entry name" value="YVTN repeat-like/Quinoprotein amine dehydrogenase"/>
    <property type="match status" value="1"/>
</dbReference>
<dbReference type="InterPro" id="IPR015943">
    <property type="entry name" value="WD40/YVTN_repeat-like_dom_sf"/>
</dbReference>
<keyword evidence="1" id="KW-0853">WD repeat</keyword>
<keyword evidence="2" id="KW-1185">Reference proteome</keyword>
<dbReference type="PANTHER" id="PTHR44791">
    <property type="entry name" value="TELOMERASE PROTEIN COMPONENT 1 TEP1"/>
    <property type="match status" value="1"/>
</dbReference>